<evidence type="ECO:0000256" key="1">
    <source>
        <dbReference type="ARBA" id="ARBA00007476"/>
    </source>
</evidence>
<feature type="domain" description="HD" evidence="4">
    <location>
        <begin position="82"/>
        <end position="179"/>
    </location>
</feature>
<dbReference type="FunFam" id="3.10.20.30:FF:000002">
    <property type="entry name" value="GTP pyrophosphokinase (RelA/SpoT)"/>
    <property type="match status" value="1"/>
</dbReference>
<dbReference type="GO" id="GO:0005886">
    <property type="term" value="C:plasma membrane"/>
    <property type="evidence" value="ECO:0007669"/>
    <property type="project" value="TreeGrafter"/>
</dbReference>
<dbReference type="Pfam" id="PF04607">
    <property type="entry name" value="RelA_SpoT"/>
    <property type="match status" value="1"/>
</dbReference>
<dbReference type="SUPFAM" id="SSF81271">
    <property type="entry name" value="TGS-like"/>
    <property type="match status" value="1"/>
</dbReference>
<dbReference type="InterPro" id="IPR004095">
    <property type="entry name" value="TGS"/>
</dbReference>
<dbReference type="Proteomes" id="UP000539313">
    <property type="component" value="Unassembled WGS sequence"/>
</dbReference>
<dbReference type="SUPFAM" id="SSF109604">
    <property type="entry name" value="HD-domain/PDEase-like"/>
    <property type="match status" value="1"/>
</dbReference>
<feature type="region of interest" description="Disordered" evidence="3">
    <location>
        <begin position="1"/>
        <end position="27"/>
    </location>
</feature>
<evidence type="ECO:0000313" key="7">
    <source>
        <dbReference type="Proteomes" id="UP000539313"/>
    </source>
</evidence>
<reference evidence="6 7" key="1">
    <citation type="submission" date="2020-08" db="EMBL/GenBank/DDBJ databases">
        <title>Sequencing the genomes of 1000 actinobacteria strains.</title>
        <authorList>
            <person name="Klenk H.-P."/>
        </authorList>
    </citation>
    <scope>NUCLEOTIDE SEQUENCE [LARGE SCALE GENOMIC DNA]</scope>
    <source>
        <strain evidence="6 7">DSM 45823</strain>
    </source>
</reference>
<dbReference type="AlphaFoldDB" id="A0A7W3MZ08"/>
<evidence type="ECO:0000256" key="3">
    <source>
        <dbReference type="SAM" id="MobiDB-lite"/>
    </source>
</evidence>
<protein>
    <submittedName>
        <fullName evidence="6">GTP pyrophosphokinase</fullName>
        <ecNumber evidence="6">2.7.6.5</ecNumber>
    </submittedName>
</protein>
<dbReference type="CDD" id="cd00077">
    <property type="entry name" value="HDc"/>
    <property type="match status" value="1"/>
</dbReference>
<dbReference type="InterPro" id="IPR012676">
    <property type="entry name" value="TGS-like"/>
</dbReference>
<evidence type="ECO:0000313" key="6">
    <source>
        <dbReference type="EMBL" id="MBA9004490.1"/>
    </source>
</evidence>
<dbReference type="SUPFAM" id="SSF81301">
    <property type="entry name" value="Nucleotidyltransferase"/>
    <property type="match status" value="1"/>
</dbReference>
<dbReference type="InterPro" id="IPR033655">
    <property type="entry name" value="TGS_RelA/SpoT"/>
</dbReference>
<dbReference type="PANTHER" id="PTHR21262">
    <property type="entry name" value="GUANOSINE-3',5'-BIS DIPHOSPHATE 3'-PYROPHOSPHOHYDROLASE"/>
    <property type="match status" value="1"/>
</dbReference>
<comment type="pathway">
    <text evidence="2">Purine metabolism.</text>
</comment>
<dbReference type="InterPro" id="IPR043519">
    <property type="entry name" value="NT_sf"/>
</dbReference>
<dbReference type="GO" id="GO:0016301">
    <property type="term" value="F:kinase activity"/>
    <property type="evidence" value="ECO:0007669"/>
    <property type="project" value="UniProtKB-KW"/>
</dbReference>
<organism evidence="6 7">
    <name type="scientific">Thermomonospora cellulosilytica</name>
    <dbReference type="NCBI Taxonomy" id="1411118"/>
    <lineage>
        <taxon>Bacteria</taxon>
        <taxon>Bacillati</taxon>
        <taxon>Actinomycetota</taxon>
        <taxon>Actinomycetes</taxon>
        <taxon>Streptosporangiales</taxon>
        <taxon>Thermomonosporaceae</taxon>
        <taxon>Thermomonospora</taxon>
    </lineage>
</organism>
<dbReference type="PROSITE" id="PS51831">
    <property type="entry name" value="HD"/>
    <property type="match status" value="1"/>
</dbReference>
<evidence type="ECO:0000259" key="4">
    <source>
        <dbReference type="PROSITE" id="PS51831"/>
    </source>
</evidence>
<dbReference type="InterPro" id="IPR007685">
    <property type="entry name" value="RelA_SpoT"/>
</dbReference>
<dbReference type="Gene3D" id="3.10.20.30">
    <property type="match status" value="1"/>
</dbReference>
<dbReference type="SMART" id="SM00471">
    <property type="entry name" value="HDc"/>
    <property type="match status" value="1"/>
</dbReference>
<dbReference type="CDD" id="cd01668">
    <property type="entry name" value="TGS_RSH"/>
    <property type="match status" value="1"/>
</dbReference>
<dbReference type="InterPro" id="IPR003607">
    <property type="entry name" value="HD/PDEase_dom"/>
</dbReference>
<feature type="compositionally biased region" description="Basic residues" evidence="3">
    <location>
        <begin position="9"/>
        <end position="19"/>
    </location>
</feature>
<sequence>MTSPVPSRPARRAAARRGRAVLPWGGPDPQAARRAAVRSALAPLLAAHRAAFPAGDPRELCRAYDVAERMHRGQLRKSGAPYVTHPLAVAMILAGLGMDTTTLVAALLHDTVEDTPYTLGEVRADFGEEVAVLVDGVTKLDGERWGERREAETFRKIVLAAAADLRVLVIKLADRLHNLRTLDHVPEHKRRRYATASLELLVPFAERLGIHALKREMDDLAFAHRDPAAHAATAAAMRQALLGADAVFGPALRLLRGSLAEHRLDAEVSVRPRHLYAVHQDYAGDVAGLRPCQAARVLIVVDGGEQDCYVALGAVHAALHPCPGRVRDYIALPKFNLYQALHTRVISPDGDPLDVIIQSRAMRPVAEHGIVAHIRAAGADTAGTVAGRRDLVWLSRLLAWQSDATSAAFLDGLRIDLAGGNIAVFTPAGDVVALPHGATALDFAYALGTETGAHSIGALINGRLAPLSAELRSGYVVEILTDPEGSPTPDWLQVATTAPARVHIQSWLSGRQTEEAAALGRHRLARLLADHDLDLLTAEAHGTSLSIARDLGFTEIDDMYAAIATGSLPLDALLPRFISP</sequence>
<keyword evidence="6" id="KW-0418">Kinase</keyword>
<dbReference type="Gene3D" id="1.10.3210.10">
    <property type="entry name" value="Hypothetical protein af1432"/>
    <property type="match status" value="1"/>
</dbReference>
<dbReference type="PANTHER" id="PTHR21262:SF31">
    <property type="entry name" value="GTP PYROPHOSPHOKINASE"/>
    <property type="match status" value="1"/>
</dbReference>
<dbReference type="GO" id="GO:0008728">
    <property type="term" value="F:GTP diphosphokinase activity"/>
    <property type="evidence" value="ECO:0007669"/>
    <property type="project" value="UniProtKB-EC"/>
</dbReference>
<proteinExistence type="inferred from homology"/>
<dbReference type="InterPro" id="IPR012675">
    <property type="entry name" value="Beta-grasp_dom_sf"/>
</dbReference>
<dbReference type="Gene3D" id="3.30.460.10">
    <property type="entry name" value="Beta Polymerase, domain 2"/>
    <property type="match status" value="1"/>
</dbReference>
<name>A0A7W3MZ08_9ACTN</name>
<comment type="similarity">
    <text evidence="1">Belongs to the RelA/SpoT family.</text>
</comment>
<dbReference type="EMBL" id="JACJII010000001">
    <property type="protein sequence ID" value="MBA9004490.1"/>
    <property type="molecule type" value="Genomic_DNA"/>
</dbReference>
<dbReference type="Pfam" id="PF13328">
    <property type="entry name" value="HD_4"/>
    <property type="match status" value="1"/>
</dbReference>
<dbReference type="PROSITE" id="PS51880">
    <property type="entry name" value="TGS"/>
    <property type="match status" value="1"/>
</dbReference>
<dbReference type="GO" id="GO:0015969">
    <property type="term" value="P:guanosine tetraphosphate metabolic process"/>
    <property type="evidence" value="ECO:0007669"/>
    <property type="project" value="InterPro"/>
</dbReference>
<dbReference type="FunFam" id="1.10.3210.10:FF:000001">
    <property type="entry name" value="GTP pyrophosphokinase RelA"/>
    <property type="match status" value="1"/>
</dbReference>
<dbReference type="CDD" id="cd05399">
    <property type="entry name" value="NT_Rel-Spo_like"/>
    <property type="match status" value="1"/>
</dbReference>
<dbReference type="InterPro" id="IPR006674">
    <property type="entry name" value="HD_domain"/>
</dbReference>
<evidence type="ECO:0000259" key="5">
    <source>
        <dbReference type="PROSITE" id="PS51880"/>
    </source>
</evidence>
<dbReference type="Pfam" id="PF02824">
    <property type="entry name" value="TGS"/>
    <property type="match status" value="1"/>
</dbReference>
<dbReference type="EC" id="2.7.6.5" evidence="6"/>
<gene>
    <name evidence="6" type="ORF">HNR21_003372</name>
</gene>
<feature type="domain" description="TGS" evidence="5">
    <location>
        <begin position="418"/>
        <end position="481"/>
    </location>
</feature>
<evidence type="ECO:0000256" key="2">
    <source>
        <dbReference type="ARBA" id="ARBA00025704"/>
    </source>
</evidence>
<keyword evidence="7" id="KW-1185">Reference proteome</keyword>
<keyword evidence="6" id="KW-0808">Transferase</keyword>
<comment type="caution">
    <text evidence="6">The sequence shown here is derived from an EMBL/GenBank/DDBJ whole genome shotgun (WGS) entry which is preliminary data.</text>
</comment>
<dbReference type="RefSeq" id="WP_182705936.1">
    <property type="nucleotide sequence ID" value="NZ_JACJII010000001.1"/>
</dbReference>
<accession>A0A7W3MZ08</accession>
<dbReference type="SMART" id="SM00954">
    <property type="entry name" value="RelA_SpoT"/>
    <property type="match status" value="1"/>
</dbReference>